<dbReference type="EMBL" id="FJOG01000107">
    <property type="protein sequence ID" value="CZR70203.1"/>
    <property type="molecule type" value="Genomic_DNA"/>
</dbReference>
<protein>
    <submittedName>
        <fullName evidence="1">Uncharacterized protein</fullName>
    </submittedName>
</protein>
<dbReference type="Proteomes" id="UP000184330">
    <property type="component" value="Unassembled WGS sequence"/>
</dbReference>
<dbReference type="InterPro" id="IPR015075">
    <property type="entry name" value="AtaL"/>
</dbReference>
<accession>A0A1L7XYQ7</accession>
<dbReference type="CDD" id="cd08863">
    <property type="entry name" value="SRPBCC_DUF1857"/>
    <property type="match status" value="1"/>
</dbReference>
<reference evidence="1 2" key="1">
    <citation type="submission" date="2016-03" db="EMBL/GenBank/DDBJ databases">
        <authorList>
            <person name="Ploux O."/>
        </authorList>
    </citation>
    <scope>NUCLEOTIDE SEQUENCE [LARGE SCALE GENOMIC DNA]</scope>
    <source>
        <strain evidence="1 2">UAMH 11012</strain>
    </source>
</reference>
<dbReference type="OrthoDB" id="2320332at2759"/>
<dbReference type="Pfam" id="PF08982">
    <property type="entry name" value="AtaL"/>
    <property type="match status" value="1"/>
</dbReference>
<keyword evidence="2" id="KW-1185">Reference proteome</keyword>
<dbReference type="AlphaFoldDB" id="A0A1L7XYQ7"/>
<organism evidence="1 2">
    <name type="scientific">Phialocephala subalpina</name>
    <dbReference type="NCBI Taxonomy" id="576137"/>
    <lineage>
        <taxon>Eukaryota</taxon>
        <taxon>Fungi</taxon>
        <taxon>Dikarya</taxon>
        <taxon>Ascomycota</taxon>
        <taxon>Pezizomycotina</taxon>
        <taxon>Leotiomycetes</taxon>
        <taxon>Helotiales</taxon>
        <taxon>Mollisiaceae</taxon>
        <taxon>Phialocephala</taxon>
        <taxon>Phialocephala fortinii species complex</taxon>
    </lineage>
</organism>
<dbReference type="SUPFAM" id="SSF55961">
    <property type="entry name" value="Bet v1-like"/>
    <property type="match status" value="1"/>
</dbReference>
<gene>
    <name evidence="1" type="ORF">PAC_20104</name>
</gene>
<sequence>MAKGTNNIAFTAPINPAGATKILTKSQVWAGLLLKIRSAETFTAKAIESTTVLSESVDAEGNPVTEREIVFRADHRKAKDTVTVYEDSRVDFVQSDGSKIFNVLSEGAEGELFLTYVFEWRHPGVGAEELKAFKDKEIKMGNAVKETVDVMRELVVKGEL</sequence>
<dbReference type="InterPro" id="IPR023393">
    <property type="entry name" value="START-like_dom_sf"/>
</dbReference>
<name>A0A1L7XYQ7_9HELO</name>
<proteinExistence type="predicted"/>
<evidence type="ECO:0000313" key="1">
    <source>
        <dbReference type="EMBL" id="CZR70203.1"/>
    </source>
</evidence>
<dbReference type="Gene3D" id="3.30.530.20">
    <property type="match status" value="1"/>
</dbReference>
<evidence type="ECO:0000313" key="2">
    <source>
        <dbReference type="Proteomes" id="UP000184330"/>
    </source>
</evidence>
<dbReference type="STRING" id="576137.A0A1L7XYQ7"/>